<dbReference type="EMBL" id="HF935655">
    <property type="protein sequence ID" value="CCX31856.1"/>
    <property type="molecule type" value="Genomic_DNA"/>
</dbReference>
<reference evidence="2 3" key="1">
    <citation type="journal article" date="2013" name="PLoS Genet.">
        <title>The genome and development-dependent transcriptomes of Pyronema confluens: a window into fungal evolution.</title>
        <authorList>
            <person name="Traeger S."/>
            <person name="Altegoer F."/>
            <person name="Freitag M."/>
            <person name="Gabaldon T."/>
            <person name="Kempken F."/>
            <person name="Kumar A."/>
            <person name="Marcet-Houben M."/>
            <person name="Poggeler S."/>
            <person name="Stajich J.E."/>
            <person name="Nowrousian M."/>
        </authorList>
    </citation>
    <scope>NUCLEOTIDE SEQUENCE [LARGE SCALE GENOMIC DNA]</scope>
    <source>
        <strain evidence="3">CBS 100304</strain>
        <tissue evidence="2">Vegetative mycelium</tissue>
    </source>
</reference>
<evidence type="ECO:0000256" key="1">
    <source>
        <dbReference type="SAM" id="SignalP"/>
    </source>
</evidence>
<dbReference type="AlphaFoldDB" id="U4LUQ6"/>
<keyword evidence="3" id="KW-1185">Reference proteome</keyword>
<gene>
    <name evidence="2" type="ORF">PCON_11526</name>
</gene>
<sequence length="149" mass="17129">MQPSLFLLSLFEELFFLRTILISRQNLSYVERTLSVCYRPGRSPAVAEILHLSRSPPQLHVRTCREVAAQPNRRSLVCNVSSPTECRETPFAVGSECVEWIYQIFPSIATPKIRRQMFSSNSLATHLLELNVRRCHAWVITRHTYSPVA</sequence>
<keyword evidence="1" id="KW-0732">Signal</keyword>
<organism evidence="2 3">
    <name type="scientific">Pyronema omphalodes (strain CBS 100304)</name>
    <name type="common">Pyronema confluens</name>
    <dbReference type="NCBI Taxonomy" id="1076935"/>
    <lineage>
        <taxon>Eukaryota</taxon>
        <taxon>Fungi</taxon>
        <taxon>Dikarya</taxon>
        <taxon>Ascomycota</taxon>
        <taxon>Pezizomycotina</taxon>
        <taxon>Pezizomycetes</taxon>
        <taxon>Pezizales</taxon>
        <taxon>Pyronemataceae</taxon>
        <taxon>Pyronema</taxon>
    </lineage>
</organism>
<feature type="chain" id="PRO_5005375898" evidence="1">
    <location>
        <begin position="20"/>
        <end position="149"/>
    </location>
</feature>
<evidence type="ECO:0000313" key="2">
    <source>
        <dbReference type="EMBL" id="CCX31856.1"/>
    </source>
</evidence>
<feature type="signal peptide" evidence="1">
    <location>
        <begin position="1"/>
        <end position="19"/>
    </location>
</feature>
<accession>U4LUQ6</accession>
<name>U4LUQ6_PYROM</name>
<protein>
    <submittedName>
        <fullName evidence="2">Uncharacterized protein</fullName>
    </submittedName>
</protein>
<dbReference type="Proteomes" id="UP000018144">
    <property type="component" value="Unassembled WGS sequence"/>
</dbReference>
<evidence type="ECO:0000313" key="3">
    <source>
        <dbReference type="Proteomes" id="UP000018144"/>
    </source>
</evidence>
<proteinExistence type="predicted"/>